<proteinExistence type="predicted"/>
<dbReference type="AlphaFoldDB" id="A0AAE3BEL9"/>
<gene>
    <name evidence="1" type="ORF">H4F45_10820</name>
</gene>
<name>A0AAE3BEL9_9GAMM</name>
<dbReference type="Proteomes" id="UP000768524">
    <property type="component" value="Unassembled WGS sequence"/>
</dbReference>
<reference evidence="1" key="1">
    <citation type="submission" date="2020-07" db="EMBL/GenBank/DDBJ databases">
        <title>A pangenomic view of the genus Pectobacterium provides insights into genome organization, phylogeny, and virulence.</title>
        <authorList>
            <person name="Jonkheer E."/>
            <person name="Brankovics B."/>
            <person name="Houwers I."/>
            <person name="Van Der Wolf J."/>
            <person name="Bonants P."/>
            <person name="Vreeburg R."/>
            <person name="Bollema R."/>
            <person name="De Haan J."/>
            <person name="Berke L."/>
            <person name="De Ridder D."/>
            <person name="Smit S."/>
            <person name="Van Der Lee T.A.J."/>
        </authorList>
    </citation>
    <scope>NUCLEOTIDE SEQUENCE</scope>
    <source>
        <strain evidence="1">NAK:433</strain>
    </source>
</reference>
<organism evidence="1 2">
    <name type="scientific">Pectobacterium brasiliense</name>
    <dbReference type="NCBI Taxonomy" id="180957"/>
    <lineage>
        <taxon>Bacteria</taxon>
        <taxon>Pseudomonadati</taxon>
        <taxon>Pseudomonadota</taxon>
        <taxon>Gammaproteobacteria</taxon>
        <taxon>Enterobacterales</taxon>
        <taxon>Pectobacteriaceae</taxon>
        <taxon>Pectobacterium</taxon>
    </lineage>
</organism>
<sequence length="50" mass="5502">MLFLINWGVNSDNKYSASAFVLEMHQGTLSELTGDAREKASQDAVAQSNR</sequence>
<dbReference type="EMBL" id="JACGEP010000025">
    <property type="protein sequence ID" value="MBN3051952.1"/>
    <property type="molecule type" value="Genomic_DNA"/>
</dbReference>
<accession>A0AAE3BEL9</accession>
<protein>
    <submittedName>
        <fullName evidence="1">Uncharacterized protein</fullName>
    </submittedName>
</protein>
<evidence type="ECO:0000313" key="1">
    <source>
        <dbReference type="EMBL" id="MBN3051952.1"/>
    </source>
</evidence>
<comment type="caution">
    <text evidence="1">The sequence shown here is derived from an EMBL/GenBank/DDBJ whole genome shotgun (WGS) entry which is preliminary data.</text>
</comment>
<dbReference type="RefSeq" id="WP_180786102.1">
    <property type="nucleotide sequence ID" value="NZ_JACDSF010000028.1"/>
</dbReference>
<evidence type="ECO:0000313" key="2">
    <source>
        <dbReference type="Proteomes" id="UP000768524"/>
    </source>
</evidence>